<sequence length="803" mass="89017">MARVRHQALLGALTGLLCRPASTARQIPTVPNVKETLDDLKQQFGEQFGLGLNASLVGDHQYLWPADLYGCPRIYKHGGRSTEDFNVWWKAVDKAVDKAEAWARWSKIKALEAKPRWSNIGLAVINTLERHEGAARGISWDTFTDTALEGDWVLQSPPREIWNTGNGHNDSLELLHQRLRCSGSTALTSTDPLCYPDFKLWKCIPDDRGGACPHGGQCRPFSSTITKPGMEPVHLCAGPADSIIDRFYDVIANAKEYVDIVSLEMPDGRFLAAIRNAITYLQNARLQDPSLPVVQVRFLFGHLLGESLLDLPIPALAAISNQRSTTSLDIILRDILPDFDHFVRNRSSIIRVVAGTLRWWPDSWNHVKIVAADGKRMIQGGINFWTRDYLDHDPVFDLSMVLSGHVVVGAHYFVDSLWDSICDGIAHPNDLGFAGAFSYFPYSVNKPIKTFEREKTEDGWFTGGRKDLEVLPAQAMSTWERLEAPTKSKTVKHKGLSTISVGRMGSLGSNSADVALTALLQSAEKNIKISAQDFGPAVSLLGWRYDHIDAICYALANGAHVQVMLSKPDFVPAKTSAWQTFPVGSSILKDSYDSKGVSELKSTMHAYGMGYTKDDIIEQFTLRLDHIGADAETINNLDVYYLLEGLVPGGWGNHAKMIIVDDKVFAIGSQNLYACNLQEYSVIVDDASATKQLLDSYWWPLWGRSKTLPTHAQVGNTTSQGNSSGASVQRLYGLCRDGRQIHRTSGDNCMKSYTDDVDIGCGLISEEFCYNHDPTARCCCKEGGVKVEYTWTFGKHKTATSWC</sequence>
<dbReference type="PROSITE" id="PS50035">
    <property type="entry name" value="PLD"/>
    <property type="match status" value="1"/>
</dbReference>
<dbReference type="PANTHER" id="PTHR21248">
    <property type="entry name" value="CARDIOLIPIN SYNTHASE"/>
    <property type="match status" value="1"/>
</dbReference>
<dbReference type="SMART" id="SM00155">
    <property type="entry name" value="PLDc"/>
    <property type="match status" value="2"/>
</dbReference>
<evidence type="ECO:0000256" key="1">
    <source>
        <dbReference type="SAM" id="SignalP"/>
    </source>
</evidence>
<reference evidence="3" key="1">
    <citation type="submission" date="2023-10" db="EMBL/GenBank/DDBJ databases">
        <authorList>
            <person name="Chen Y."/>
            <person name="Shah S."/>
            <person name="Dougan E. K."/>
            <person name="Thang M."/>
            <person name="Chan C."/>
        </authorList>
    </citation>
    <scope>NUCLEOTIDE SEQUENCE [LARGE SCALE GENOMIC DNA]</scope>
</reference>
<name>A0ABN9QLQ2_9DINO</name>
<keyword evidence="1" id="KW-0732">Signal</keyword>
<keyword evidence="4" id="KW-1185">Reference proteome</keyword>
<dbReference type="SUPFAM" id="SSF56024">
    <property type="entry name" value="Phospholipase D/nuclease"/>
    <property type="match status" value="2"/>
</dbReference>
<feature type="domain" description="PLD phosphodiesterase" evidence="2">
    <location>
        <begin position="649"/>
        <end position="676"/>
    </location>
</feature>
<accession>A0ABN9QLQ2</accession>
<feature type="chain" id="PRO_5045665869" description="PLD phosphodiesterase domain-containing protein" evidence="1">
    <location>
        <begin position="25"/>
        <end position="803"/>
    </location>
</feature>
<proteinExistence type="predicted"/>
<comment type="caution">
    <text evidence="3">The sequence shown here is derived from an EMBL/GenBank/DDBJ whole genome shotgun (WGS) entry which is preliminary data.</text>
</comment>
<organism evidence="3 4">
    <name type="scientific">Prorocentrum cordatum</name>
    <dbReference type="NCBI Taxonomy" id="2364126"/>
    <lineage>
        <taxon>Eukaryota</taxon>
        <taxon>Sar</taxon>
        <taxon>Alveolata</taxon>
        <taxon>Dinophyceae</taxon>
        <taxon>Prorocentrales</taxon>
        <taxon>Prorocentraceae</taxon>
        <taxon>Prorocentrum</taxon>
    </lineage>
</organism>
<protein>
    <recommendedName>
        <fullName evidence="2">PLD phosphodiesterase domain-containing protein</fullName>
    </recommendedName>
</protein>
<dbReference type="Gene3D" id="3.30.870.10">
    <property type="entry name" value="Endonuclease Chain A"/>
    <property type="match status" value="2"/>
</dbReference>
<evidence type="ECO:0000313" key="4">
    <source>
        <dbReference type="Proteomes" id="UP001189429"/>
    </source>
</evidence>
<dbReference type="EMBL" id="CAUYUJ010003558">
    <property type="protein sequence ID" value="CAK0805820.1"/>
    <property type="molecule type" value="Genomic_DNA"/>
</dbReference>
<gene>
    <name evidence="3" type="ORF">PCOR1329_LOCUS12246</name>
</gene>
<feature type="signal peptide" evidence="1">
    <location>
        <begin position="1"/>
        <end position="24"/>
    </location>
</feature>
<dbReference type="InterPro" id="IPR001736">
    <property type="entry name" value="PLipase_D/transphosphatidylase"/>
</dbReference>
<evidence type="ECO:0000259" key="2">
    <source>
        <dbReference type="PROSITE" id="PS50035"/>
    </source>
</evidence>
<evidence type="ECO:0000313" key="3">
    <source>
        <dbReference type="EMBL" id="CAK0805820.1"/>
    </source>
</evidence>
<dbReference type="PANTHER" id="PTHR21248:SF22">
    <property type="entry name" value="PHOSPHOLIPASE D"/>
    <property type="match status" value="1"/>
</dbReference>
<dbReference type="Proteomes" id="UP001189429">
    <property type="component" value="Unassembled WGS sequence"/>
</dbReference>